<organism evidence="1 2">
    <name type="scientific">Comamonas resistens</name>
    <dbReference type="NCBI Taxonomy" id="3046670"/>
    <lineage>
        <taxon>Bacteria</taxon>
        <taxon>Pseudomonadati</taxon>
        <taxon>Pseudomonadota</taxon>
        <taxon>Betaproteobacteria</taxon>
        <taxon>Burkholderiales</taxon>
        <taxon>Comamonadaceae</taxon>
        <taxon>Comamonas</taxon>
    </lineage>
</organism>
<dbReference type="Proteomes" id="UP001240697">
    <property type="component" value="Chromosome"/>
</dbReference>
<name>A0ABY8SNL1_9BURK</name>
<reference evidence="1 2" key="1">
    <citation type="submission" date="2023-05" db="EMBL/GenBank/DDBJ databases">
        <authorList>
            <person name="Yin Y."/>
            <person name="Lu Z."/>
        </authorList>
    </citation>
    <scope>NUCLEOTIDE SEQUENCE [LARGE SCALE GENOMIC DNA]</scope>
    <source>
        <strain evidence="1 2">ZM22</strain>
    </source>
</reference>
<gene>
    <name evidence="1" type="ORF">QMY55_14960</name>
</gene>
<sequence>MTDETGQGNKAWAQSIAVAVMDAVIPSGLQTLINKKWIWSAWIAVLATGQKSPGC</sequence>
<accession>A0ABY8SNL1</accession>
<dbReference type="EMBL" id="CP125947">
    <property type="protein sequence ID" value="WHS63821.1"/>
    <property type="molecule type" value="Genomic_DNA"/>
</dbReference>
<protein>
    <submittedName>
        <fullName evidence="1">Uncharacterized protein</fullName>
    </submittedName>
</protein>
<keyword evidence="2" id="KW-1185">Reference proteome</keyword>
<proteinExistence type="predicted"/>
<evidence type="ECO:0000313" key="2">
    <source>
        <dbReference type="Proteomes" id="UP001240697"/>
    </source>
</evidence>
<dbReference type="RefSeq" id="WP_283484977.1">
    <property type="nucleotide sequence ID" value="NZ_CP125947.1"/>
</dbReference>
<evidence type="ECO:0000313" key="1">
    <source>
        <dbReference type="EMBL" id="WHS63821.1"/>
    </source>
</evidence>